<keyword evidence="3" id="KW-0804">Transcription</keyword>
<keyword evidence="2 4" id="KW-0238">DNA-binding</keyword>
<dbReference type="PANTHER" id="PTHR47506">
    <property type="entry name" value="TRANSCRIPTIONAL REGULATORY PROTEIN"/>
    <property type="match status" value="1"/>
</dbReference>
<dbReference type="InterPro" id="IPR001647">
    <property type="entry name" value="HTH_TetR"/>
</dbReference>
<dbReference type="PRINTS" id="PR00455">
    <property type="entry name" value="HTHTETR"/>
</dbReference>
<dbReference type="PANTHER" id="PTHR47506:SF1">
    <property type="entry name" value="HTH-TYPE TRANSCRIPTIONAL REGULATOR YJDC"/>
    <property type="match status" value="1"/>
</dbReference>
<evidence type="ECO:0000256" key="4">
    <source>
        <dbReference type="PROSITE-ProRule" id="PRU00335"/>
    </source>
</evidence>
<keyword evidence="7" id="KW-1185">Reference proteome</keyword>
<gene>
    <name evidence="6" type="ORF">IQ230_22225</name>
</gene>
<keyword evidence="1" id="KW-0805">Transcription regulation</keyword>
<protein>
    <submittedName>
        <fullName evidence="6">TetR/AcrR family transcriptional regulator</fullName>
    </submittedName>
</protein>
<name>A0ABR9UXK1_9CHRO</name>
<organism evidence="6 7">
    <name type="scientific">Gloeocapsopsis crepidinum LEGE 06123</name>
    <dbReference type="NCBI Taxonomy" id="588587"/>
    <lineage>
        <taxon>Bacteria</taxon>
        <taxon>Bacillati</taxon>
        <taxon>Cyanobacteriota</taxon>
        <taxon>Cyanophyceae</taxon>
        <taxon>Oscillatoriophycideae</taxon>
        <taxon>Chroococcales</taxon>
        <taxon>Chroococcaceae</taxon>
        <taxon>Gloeocapsopsis</taxon>
    </lineage>
</organism>
<evidence type="ECO:0000313" key="7">
    <source>
        <dbReference type="Proteomes" id="UP000651156"/>
    </source>
</evidence>
<evidence type="ECO:0000256" key="1">
    <source>
        <dbReference type="ARBA" id="ARBA00023015"/>
    </source>
</evidence>
<dbReference type="SUPFAM" id="SSF48498">
    <property type="entry name" value="Tetracyclin repressor-like, C-terminal domain"/>
    <property type="match status" value="1"/>
</dbReference>
<reference evidence="6 7" key="1">
    <citation type="submission" date="2020-10" db="EMBL/GenBank/DDBJ databases">
        <authorList>
            <person name="Castelo-Branco R."/>
            <person name="Eusebio N."/>
            <person name="Adriana R."/>
            <person name="Vieira A."/>
            <person name="Brugerolle De Fraissinette N."/>
            <person name="Rezende De Castro R."/>
            <person name="Schneider M.P."/>
            <person name="Vasconcelos V."/>
            <person name="Leao P.N."/>
        </authorList>
    </citation>
    <scope>NUCLEOTIDE SEQUENCE [LARGE SCALE GENOMIC DNA]</scope>
    <source>
        <strain evidence="6 7">LEGE 06123</strain>
    </source>
</reference>
<feature type="domain" description="HTH tetR-type" evidence="5">
    <location>
        <begin position="6"/>
        <end position="66"/>
    </location>
</feature>
<accession>A0ABR9UXK1</accession>
<dbReference type="InterPro" id="IPR009057">
    <property type="entry name" value="Homeodomain-like_sf"/>
</dbReference>
<dbReference type="Pfam" id="PF00440">
    <property type="entry name" value="TetR_N"/>
    <property type="match status" value="1"/>
</dbReference>
<comment type="caution">
    <text evidence="6">The sequence shown here is derived from an EMBL/GenBank/DDBJ whole genome shotgun (WGS) entry which is preliminary data.</text>
</comment>
<proteinExistence type="predicted"/>
<dbReference type="InterPro" id="IPR036271">
    <property type="entry name" value="Tet_transcr_reg_TetR-rel_C_sf"/>
</dbReference>
<dbReference type="Gene3D" id="1.10.10.60">
    <property type="entry name" value="Homeodomain-like"/>
    <property type="match status" value="1"/>
</dbReference>
<sequence length="191" mass="21430">MARKKEFDRDEVLEKAMETFWCQGYEATSVQDLVEKMGINRGSLYDTFGDKRALFLEAIAHYNETAFAEAIAQLEAPDAAKQAIVDYFQNFIECATNDKQQRGCLITNSAVELAPHDQNTASCITAHLQRIENAFYHALVNANEKGEITPKQDLRAIARFLTCILQGLHVMCKVKPSVLQDITDVVISVLD</sequence>
<dbReference type="Pfam" id="PF16925">
    <property type="entry name" value="TetR_C_13"/>
    <property type="match status" value="1"/>
</dbReference>
<dbReference type="Proteomes" id="UP000651156">
    <property type="component" value="Unassembled WGS sequence"/>
</dbReference>
<dbReference type="InterPro" id="IPR011075">
    <property type="entry name" value="TetR_C"/>
</dbReference>
<evidence type="ECO:0000259" key="5">
    <source>
        <dbReference type="PROSITE" id="PS50977"/>
    </source>
</evidence>
<dbReference type="SUPFAM" id="SSF46689">
    <property type="entry name" value="Homeodomain-like"/>
    <property type="match status" value="1"/>
</dbReference>
<evidence type="ECO:0000313" key="6">
    <source>
        <dbReference type="EMBL" id="MBE9193016.1"/>
    </source>
</evidence>
<feature type="DNA-binding region" description="H-T-H motif" evidence="4">
    <location>
        <begin position="29"/>
        <end position="48"/>
    </location>
</feature>
<dbReference type="Gene3D" id="1.10.357.10">
    <property type="entry name" value="Tetracycline Repressor, domain 2"/>
    <property type="match status" value="1"/>
</dbReference>
<dbReference type="EMBL" id="JADEWN010000074">
    <property type="protein sequence ID" value="MBE9193016.1"/>
    <property type="molecule type" value="Genomic_DNA"/>
</dbReference>
<evidence type="ECO:0000256" key="2">
    <source>
        <dbReference type="ARBA" id="ARBA00023125"/>
    </source>
</evidence>
<dbReference type="RefSeq" id="WP_193934415.1">
    <property type="nucleotide sequence ID" value="NZ_CAWPMZ010000119.1"/>
</dbReference>
<evidence type="ECO:0000256" key="3">
    <source>
        <dbReference type="ARBA" id="ARBA00023163"/>
    </source>
</evidence>
<dbReference type="PROSITE" id="PS50977">
    <property type="entry name" value="HTH_TETR_2"/>
    <property type="match status" value="1"/>
</dbReference>